<dbReference type="AlphaFoldDB" id="A0A381QVY3"/>
<dbReference type="PIRSF" id="PIRSF029792">
    <property type="entry name" value="Pro_racemase"/>
    <property type="match status" value="1"/>
</dbReference>
<reference evidence="2" key="1">
    <citation type="submission" date="2018-05" db="EMBL/GenBank/DDBJ databases">
        <authorList>
            <person name="Lanie J.A."/>
            <person name="Ng W.-L."/>
            <person name="Kazmierczak K.M."/>
            <person name="Andrzejewski T.M."/>
            <person name="Davidsen T.M."/>
            <person name="Wayne K.J."/>
            <person name="Tettelin H."/>
            <person name="Glass J.I."/>
            <person name="Rusch D."/>
            <person name="Podicherti R."/>
            <person name="Tsui H.-C.T."/>
            <person name="Winkler M.E."/>
        </authorList>
    </citation>
    <scope>NUCLEOTIDE SEQUENCE</scope>
</reference>
<protein>
    <recommendedName>
        <fullName evidence="3">Proline racemase</fullName>
    </recommendedName>
</protein>
<proteinExistence type="inferred from homology"/>
<dbReference type="EMBL" id="UINC01001557">
    <property type="protein sequence ID" value="SUZ83571.1"/>
    <property type="molecule type" value="Genomic_DNA"/>
</dbReference>
<dbReference type="Gene3D" id="3.10.310.10">
    <property type="entry name" value="Diaminopimelate Epimerase, Chain A, domain 1"/>
    <property type="match status" value="2"/>
</dbReference>
<evidence type="ECO:0000313" key="2">
    <source>
        <dbReference type="EMBL" id="SUZ83571.1"/>
    </source>
</evidence>
<comment type="similarity">
    <text evidence="1">Belongs to the proline racemase family.</text>
</comment>
<dbReference type="Pfam" id="PF05544">
    <property type="entry name" value="Pro_racemase"/>
    <property type="match status" value="1"/>
</dbReference>
<organism evidence="2">
    <name type="scientific">marine metagenome</name>
    <dbReference type="NCBI Taxonomy" id="408172"/>
    <lineage>
        <taxon>unclassified sequences</taxon>
        <taxon>metagenomes</taxon>
        <taxon>ecological metagenomes</taxon>
    </lineage>
</organism>
<dbReference type="SFLD" id="SFLDS00028">
    <property type="entry name" value="Proline_Racemase"/>
    <property type="match status" value="1"/>
</dbReference>
<dbReference type="PANTHER" id="PTHR33442">
    <property type="entry name" value="TRANS-3-HYDROXY-L-PROLINE DEHYDRATASE"/>
    <property type="match status" value="1"/>
</dbReference>
<evidence type="ECO:0000256" key="1">
    <source>
        <dbReference type="ARBA" id="ARBA00007529"/>
    </source>
</evidence>
<dbReference type="InterPro" id="IPR008794">
    <property type="entry name" value="Pro_racemase_fam"/>
</dbReference>
<dbReference type="GO" id="GO:0047580">
    <property type="term" value="F:4-hydroxyproline epimerase activity"/>
    <property type="evidence" value="ECO:0007669"/>
    <property type="project" value="TreeGrafter"/>
</dbReference>
<dbReference type="FunFam" id="3.10.310.10:FF:000003">
    <property type="entry name" value="Proline racemase"/>
    <property type="match status" value="1"/>
</dbReference>
<accession>A0A381QVY3</accession>
<dbReference type="PANTHER" id="PTHR33442:SF1">
    <property type="entry name" value="TRANS-3-HYDROXY-L-PROLINE DEHYDRATASE"/>
    <property type="match status" value="1"/>
</dbReference>
<dbReference type="SUPFAM" id="SSF54506">
    <property type="entry name" value="Diaminopimelate epimerase-like"/>
    <property type="match status" value="1"/>
</dbReference>
<evidence type="ECO:0008006" key="3">
    <source>
        <dbReference type="Google" id="ProtNLM"/>
    </source>
</evidence>
<name>A0A381QVY3_9ZZZZ</name>
<gene>
    <name evidence="2" type="ORF">METZ01_LOCUS36425</name>
</gene>
<sequence>MKLHHLKNWHPPSSWLEIETLDVHTEGEPLRIILSGYPELKGQTVLEKKADAQTRHDDLRRALLWEPRGHENMYGAILVEPDTKGADFGVIFIHNEGYSTGCGHGVIALTKVFVETGLIEKIEPITEVKMDVPSGFIHAYAEVENGKVSCVRFENVPSFVQILDEELHVPGLGTIRYDLAFGGAFYAFVDAAQVGLDCSPEFHSQLTAAGMKIKQAIMAAVEMKHPTEPDMNFLYGTIFTGPAREKGNHSRNVCIFADGQVDRCPTGTGVSARAAIHHARGEIKVGESITIESIIDSTFAVQVTAATKFGPYDAVIPQVSGNAFITGRNQFWINPEDPLKDGFFLR</sequence>